<feature type="domain" description="Peptidase S1" evidence="7">
    <location>
        <begin position="208"/>
        <end position="475"/>
    </location>
</feature>
<gene>
    <name evidence="8" type="ORF">LSAA_1253</name>
</gene>
<accession>A0A0K2U417</accession>
<dbReference type="InterPro" id="IPR018114">
    <property type="entry name" value="TRYPSIN_HIS"/>
</dbReference>
<keyword evidence="3" id="KW-0325">Glycoprotein</keyword>
<dbReference type="Pfam" id="PF00089">
    <property type="entry name" value="Trypsin"/>
    <property type="match status" value="1"/>
</dbReference>
<dbReference type="SUPFAM" id="SSF50494">
    <property type="entry name" value="Trypsin-like serine proteases"/>
    <property type="match status" value="1"/>
</dbReference>
<dbReference type="EMBL" id="HG994580">
    <property type="protein sequence ID" value="CAF2780287.1"/>
    <property type="molecule type" value="Genomic_DNA"/>
</dbReference>
<dbReference type="PROSITE" id="PS00134">
    <property type="entry name" value="TRYPSIN_HIS"/>
    <property type="match status" value="1"/>
</dbReference>
<dbReference type="FunFam" id="2.40.10.10:FF:000028">
    <property type="entry name" value="Serine protease easter"/>
    <property type="match status" value="1"/>
</dbReference>
<keyword evidence="2" id="KW-1015">Disulfide bond</keyword>
<dbReference type="PANTHER" id="PTHR24258:SF144">
    <property type="entry name" value="GH14088P"/>
    <property type="match status" value="1"/>
</dbReference>
<protein>
    <submittedName>
        <fullName evidence="8">(salmon louse) hypothetical protein</fullName>
    </submittedName>
</protein>
<dbReference type="OrthoDB" id="6352817at2759"/>
<evidence type="ECO:0000256" key="5">
    <source>
        <dbReference type="RuleBase" id="RU363034"/>
    </source>
</evidence>
<reference evidence="9" key="1">
    <citation type="submission" date="2014-05" db="EMBL/GenBank/DDBJ databases">
        <authorList>
            <person name="Chronopoulou M."/>
        </authorList>
    </citation>
    <scope>NUCLEOTIDE SEQUENCE</scope>
    <source>
        <tissue evidence="9">Whole organism</tissue>
    </source>
</reference>
<sequence>MLLLLIFLLRIYDHLAKAEEIKGCTYPSGKRGYCVRPSKCTHGQKIQEQIKRPALVSVTEAFSATFICEHGDYVCCLCSDVSVYRDIVPYDSCGCTDANTCVPYNECPEFLSLIRLFASTRHLVNGAWYLVINSWRCDDHTVGNDAFRVCCPSKYEQSYDDRYDQPKTFSSMLQRTPSLRILNHPNRHILAPKSKCGRSRTPSIKSRIVGGRDALLGQFPAIANIGYERRHPKYGALLGIVYECGGVLIGERYVLTAAHCIEGIPKGRRGPVTVRLGEYDLTKARDCSGGICAPEAQNFGVEEVVTHPNYTGHPNLLNDIALIRLDKSYIENGFVNSICLPFEDNFERTYMGKTERPFIFVAGWGATDRRGRKFPKVLQYLELDIFPFDKCKDIYQSYGSNLSEGNTQLCAGGDMGRDSCGGDSGSSLMLEDRSTGTWTTIGVVSFGPRRCGQKGVPAIYTKVDQFLNWILDNIYE</sequence>
<dbReference type="InterPro" id="IPR009003">
    <property type="entry name" value="Peptidase_S1_PA"/>
</dbReference>
<dbReference type="EMBL" id="HACA01015424">
    <property type="protein sequence ID" value="CDW32785.1"/>
    <property type="molecule type" value="Transcribed_RNA"/>
</dbReference>
<keyword evidence="5" id="KW-0378">Hydrolase</keyword>
<dbReference type="PROSITE" id="PS00135">
    <property type="entry name" value="TRYPSIN_SER"/>
    <property type="match status" value="1"/>
</dbReference>
<dbReference type="PANTHER" id="PTHR24258">
    <property type="entry name" value="SERINE PROTEASE-RELATED"/>
    <property type="match status" value="1"/>
</dbReference>
<evidence type="ECO:0000256" key="2">
    <source>
        <dbReference type="ARBA" id="ARBA00023157"/>
    </source>
</evidence>
<dbReference type="GO" id="GO:0004252">
    <property type="term" value="F:serine-type endopeptidase activity"/>
    <property type="evidence" value="ECO:0007669"/>
    <property type="project" value="InterPro"/>
</dbReference>
<evidence type="ECO:0000259" key="7">
    <source>
        <dbReference type="PROSITE" id="PS50240"/>
    </source>
</evidence>
<keyword evidence="5" id="KW-0645">Protease</keyword>
<evidence type="ECO:0000256" key="4">
    <source>
        <dbReference type="ARBA" id="ARBA00024195"/>
    </source>
</evidence>
<dbReference type="CDD" id="cd00190">
    <property type="entry name" value="Tryp_SPc"/>
    <property type="match status" value="1"/>
</dbReference>
<dbReference type="InterPro" id="IPR001254">
    <property type="entry name" value="Trypsin_dom"/>
</dbReference>
<dbReference type="PROSITE" id="PS50240">
    <property type="entry name" value="TRYPSIN_DOM"/>
    <property type="match status" value="1"/>
</dbReference>
<evidence type="ECO:0000256" key="6">
    <source>
        <dbReference type="SAM" id="SignalP"/>
    </source>
</evidence>
<dbReference type="Gene3D" id="2.40.10.10">
    <property type="entry name" value="Trypsin-like serine proteases"/>
    <property type="match status" value="2"/>
</dbReference>
<reference evidence="8" key="2">
    <citation type="submission" date="2021-02" db="EMBL/GenBank/DDBJ databases">
        <authorList>
            <person name="Bekaert M."/>
        </authorList>
    </citation>
    <scope>NUCLEOTIDE SEQUENCE</scope>
    <source>
        <strain evidence="8">IoA-00</strain>
    </source>
</reference>
<dbReference type="AlphaFoldDB" id="A0A0K2U417"/>
<organism evidence="9">
    <name type="scientific">Lepeophtheirus salmonis</name>
    <name type="common">Salmon louse</name>
    <name type="synonym">Caligus salmonis</name>
    <dbReference type="NCBI Taxonomy" id="72036"/>
    <lineage>
        <taxon>Eukaryota</taxon>
        <taxon>Metazoa</taxon>
        <taxon>Ecdysozoa</taxon>
        <taxon>Arthropoda</taxon>
        <taxon>Crustacea</taxon>
        <taxon>Multicrustacea</taxon>
        <taxon>Hexanauplia</taxon>
        <taxon>Copepoda</taxon>
        <taxon>Siphonostomatoida</taxon>
        <taxon>Caligidae</taxon>
        <taxon>Lepeophtheirus</taxon>
    </lineage>
</organism>
<evidence type="ECO:0000313" key="9">
    <source>
        <dbReference type="EMBL" id="CDW32785.1"/>
    </source>
</evidence>
<dbReference type="Proteomes" id="UP000675881">
    <property type="component" value="Chromosome 1"/>
</dbReference>
<evidence type="ECO:0000256" key="3">
    <source>
        <dbReference type="ARBA" id="ARBA00023180"/>
    </source>
</evidence>
<feature type="chain" id="PRO_5033227236" evidence="6">
    <location>
        <begin position="19"/>
        <end position="476"/>
    </location>
</feature>
<dbReference type="PRINTS" id="PR00722">
    <property type="entry name" value="CHYMOTRYPSIN"/>
</dbReference>
<keyword evidence="1 6" id="KW-0732">Signal</keyword>
<dbReference type="SMART" id="SM00020">
    <property type="entry name" value="Tryp_SPc"/>
    <property type="match status" value="1"/>
</dbReference>
<dbReference type="GO" id="GO:0006508">
    <property type="term" value="P:proteolysis"/>
    <property type="evidence" value="ECO:0007669"/>
    <property type="project" value="UniProtKB-KW"/>
</dbReference>
<comment type="similarity">
    <text evidence="4">Belongs to the peptidase S1 family. CLIP subfamily.</text>
</comment>
<evidence type="ECO:0000313" key="8">
    <source>
        <dbReference type="EMBL" id="CAF2780287.1"/>
    </source>
</evidence>
<dbReference type="InterPro" id="IPR033116">
    <property type="entry name" value="TRYPSIN_SER"/>
</dbReference>
<evidence type="ECO:0000256" key="1">
    <source>
        <dbReference type="ARBA" id="ARBA00022729"/>
    </source>
</evidence>
<name>A0A0K2U417_LEPSM</name>
<dbReference type="InterPro" id="IPR001314">
    <property type="entry name" value="Peptidase_S1A"/>
</dbReference>
<keyword evidence="10" id="KW-1185">Reference proteome</keyword>
<feature type="signal peptide" evidence="6">
    <location>
        <begin position="1"/>
        <end position="18"/>
    </location>
</feature>
<evidence type="ECO:0000313" key="10">
    <source>
        <dbReference type="Proteomes" id="UP000675881"/>
    </source>
</evidence>
<proteinExistence type="inferred from homology"/>
<keyword evidence="5" id="KW-0720">Serine protease</keyword>
<dbReference type="InterPro" id="IPR043504">
    <property type="entry name" value="Peptidase_S1_PA_chymotrypsin"/>
</dbReference>